<dbReference type="OrthoDB" id="9774199at2"/>
<dbReference type="SUPFAM" id="SSF51735">
    <property type="entry name" value="NAD(P)-binding Rossmann-fold domains"/>
    <property type="match status" value="1"/>
</dbReference>
<dbReference type="Gene3D" id="3.40.50.720">
    <property type="entry name" value="NAD(P)-binding Rossmann-like Domain"/>
    <property type="match status" value="1"/>
</dbReference>
<gene>
    <name evidence="2" type="ORF">SAMN05878391_2102</name>
</gene>
<organism evidence="2 3">
    <name type="scientific">Salinicoccus kekensis</name>
    <dbReference type="NCBI Taxonomy" id="714307"/>
    <lineage>
        <taxon>Bacteria</taxon>
        <taxon>Bacillati</taxon>
        <taxon>Bacillota</taxon>
        <taxon>Bacilli</taxon>
        <taxon>Bacillales</taxon>
        <taxon>Staphylococcaceae</taxon>
        <taxon>Salinicoccus</taxon>
    </lineage>
</organism>
<sequence>MKILLTGASGYIGGNLMESLKEEYEIIAISRNTSNKEDEENVTWKEADLYSQLDIEQVMEGVDIAIYLVHSMQPSSKLDQGTFGDKDAILADNFAWAAKKQDVKRIIYLSGIIPDDDELSDHLESRLECEKILGSYGIPVSTLRAGLIVGPKGSSYPILHNLVKRLPALLLPAWAYNRTHPVALKDVLSGLMEVVKRKPEQNESIDIGGPEEKTYRELFEETAEVMDKKLPMVDLPIIPIFLSKLWVRLIAQKPKEMVYPLLESLTHSMVMREENYVEGISNAPTTFKESVRIALDGELDQSSPSAGGLLQKKDIQKNDVKSVQRIKIPEQWSVEDTADYYINWLSRIGGRLINTSVDDKETSITLPFFKDPILIFEKSEERSYEDRLLFYIKGGQFSQKREGGRARLEFRRVLDKDEVLIALHEYEPTLPWFVYTLTQARVHLMVMKAFGFETGLLANMLGSRYAKYVSNPHAGRA</sequence>
<dbReference type="AlphaFoldDB" id="A0A285UPM5"/>
<dbReference type="EMBL" id="OBQF01000005">
    <property type="protein sequence ID" value="SOC43769.1"/>
    <property type="molecule type" value="Genomic_DNA"/>
</dbReference>
<evidence type="ECO:0000313" key="3">
    <source>
        <dbReference type="Proteomes" id="UP000219412"/>
    </source>
</evidence>
<dbReference type="InterPro" id="IPR036291">
    <property type="entry name" value="NAD(P)-bd_dom_sf"/>
</dbReference>
<dbReference type="InterPro" id="IPR051783">
    <property type="entry name" value="NAD(P)-dependent_oxidoreduct"/>
</dbReference>
<evidence type="ECO:0000259" key="1">
    <source>
        <dbReference type="Pfam" id="PF01370"/>
    </source>
</evidence>
<dbReference type="RefSeq" id="WP_097041842.1">
    <property type="nucleotide sequence ID" value="NZ_OBQF01000005.1"/>
</dbReference>
<dbReference type="GO" id="GO:0004029">
    <property type="term" value="F:aldehyde dehydrogenase (NAD+) activity"/>
    <property type="evidence" value="ECO:0007669"/>
    <property type="project" value="TreeGrafter"/>
</dbReference>
<evidence type="ECO:0000313" key="2">
    <source>
        <dbReference type="EMBL" id="SOC43769.1"/>
    </source>
</evidence>
<feature type="domain" description="NAD-dependent epimerase/dehydratase" evidence="1">
    <location>
        <begin position="3"/>
        <end position="118"/>
    </location>
</feature>
<dbReference type="InterPro" id="IPR001509">
    <property type="entry name" value="Epimerase_deHydtase"/>
</dbReference>
<dbReference type="PANTHER" id="PTHR48079">
    <property type="entry name" value="PROTEIN YEEZ"/>
    <property type="match status" value="1"/>
</dbReference>
<protein>
    <submittedName>
        <fullName evidence="2">Uncharacterized protein YbjT</fullName>
    </submittedName>
</protein>
<proteinExistence type="predicted"/>
<reference evidence="3" key="1">
    <citation type="submission" date="2017-08" db="EMBL/GenBank/DDBJ databases">
        <authorList>
            <person name="Varghese N."/>
            <person name="Submissions S."/>
        </authorList>
    </citation>
    <scope>NUCLEOTIDE SEQUENCE [LARGE SCALE GENOMIC DNA]</scope>
    <source>
        <strain evidence="3">DSM 23173</strain>
    </source>
</reference>
<name>A0A285UPM5_9STAP</name>
<dbReference type="Pfam" id="PF01370">
    <property type="entry name" value="Epimerase"/>
    <property type="match status" value="1"/>
</dbReference>
<accession>A0A285UPM5</accession>
<dbReference type="GO" id="GO:0005737">
    <property type="term" value="C:cytoplasm"/>
    <property type="evidence" value="ECO:0007669"/>
    <property type="project" value="TreeGrafter"/>
</dbReference>
<dbReference type="Proteomes" id="UP000219412">
    <property type="component" value="Unassembled WGS sequence"/>
</dbReference>
<keyword evidence="3" id="KW-1185">Reference proteome</keyword>
<dbReference type="PANTHER" id="PTHR48079:SF6">
    <property type="entry name" value="NAD(P)-BINDING DOMAIN-CONTAINING PROTEIN-RELATED"/>
    <property type="match status" value="1"/>
</dbReference>